<dbReference type="Proteomes" id="UP001158576">
    <property type="component" value="Chromosome PAR"/>
</dbReference>
<evidence type="ECO:0000313" key="3">
    <source>
        <dbReference type="Proteomes" id="UP001158576"/>
    </source>
</evidence>
<dbReference type="EMBL" id="OU015568">
    <property type="protein sequence ID" value="CAG5083298.1"/>
    <property type="molecule type" value="Genomic_DNA"/>
</dbReference>
<name>A0ABN7RTN6_OIKDI</name>
<sequence>MRGTILFFLIGSAFSFKYRLSETTGKFDDATRISLTQFLNENTSGPDLPENGRFTSQSIAVLQDFLLENGRLPINDKWDSLAIGTLQNYLLKLGYYDMKPCGMFGTGTLKSFKRYLRDQGFNMPITDAIDRSFVTGLNNFLHHRAGTLEVSTTNWGDETTEAIRKWLHKIRAKVRFTGEFWGDECKIGKWEWKTTATLQQYLNDHNPANLQITKRMNTSTVRELAKFLNNYHNV</sequence>
<organism evidence="2 3">
    <name type="scientific">Oikopleura dioica</name>
    <name type="common">Tunicate</name>
    <dbReference type="NCBI Taxonomy" id="34765"/>
    <lineage>
        <taxon>Eukaryota</taxon>
        <taxon>Metazoa</taxon>
        <taxon>Chordata</taxon>
        <taxon>Tunicata</taxon>
        <taxon>Appendicularia</taxon>
        <taxon>Copelata</taxon>
        <taxon>Oikopleuridae</taxon>
        <taxon>Oikopleura</taxon>
    </lineage>
</organism>
<gene>
    <name evidence="2" type="ORF">OKIOD_LOCUS1897</name>
</gene>
<evidence type="ECO:0000313" key="2">
    <source>
        <dbReference type="EMBL" id="CAG5083298.1"/>
    </source>
</evidence>
<feature type="chain" id="PRO_5045202516" evidence="1">
    <location>
        <begin position="16"/>
        <end position="234"/>
    </location>
</feature>
<accession>A0ABN7RTN6</accession>
<protein>
    <submittedName>
        <fullName evidence="2">Oidioi.mRNA.OKI2018_I69.PAR.g10339.t1.cds</fullName>
    </submittedName>
</protein>
<proteinExistence type="predicted"/>
<keyword evidence="3" id="KW-1185">Reference proteome</keyword>
<reference evidence="2 3" key="1">
    <citation type="submission" date="2021-04" db="EMBL/GenBank/DDBJ databases">
        <authorList>
            <person name="Bliznina A."/>
        </authorList>
    </citation>
    <scope>NUCLEOTIDE SEQUENCE [LARGE SCALE GENOMIC DNA]</scope>
</reference>
<keyword evidence="1" id="KW-0732">Signal</keyword>
<evidence type="ECO:0000256" key="1">
    <source>
        <dbReference type="SAM" id="SignalP"/>
    </source>
</evidence>
<feature type="signal peptide" evidence="1">
    <location>
        <begin position="1"/>
        <end position="15"/>
    </location>
</feature>